<organism evidence="2 3">
    <name type="scientific">Conexibacter woesei (strain DSM 14684 / CCUG 47730 / CIP 108061 / JCM 11494 / NBRC 100937 / ID131577)</name>
    <dbReference type="NCBI Taxonomy" id="469383"/>
    <lineage>
        <taxon>Bacteria</taxon>
        <taxon>Bacillati</taxon>
        <taxon>Actinomycetota</taxon>
        <taxon>Thermoleophilia</taxon>
        <taxon>Solirubrobacterales</taxon>
        <taxon>Conexibacteraceae</taxon>
        <taxon>Conexibacter</taxon>
    </lineage>
</organism>
<dbReference type="OrthoDB" id="3828611at2"/>
<gene>
    <name evidence="2" type="ordered locus">Cwoe_2067</name>
</gene>
<dbReference type="SUPFAM" id="SSF51182">
    <property type="entry name" value="RmlC-like cupins"/>
    <property type="match status" value="1"/>
</dbReference>
<proteinExistence type="predicted"/>
<name>D3F4C1_CONWI</name>
<feature type="compositionally biased region" description="Basic and acidic residues" evidence="1">
    <location>
        <begin position="122"/>
        <end position="136"/>
    </location>
</feature>
<protein>
    <recommendedName>
        <fullName evidence="4">Ethanolamine utilization EutQ family protein</fullName>
    </recommendedName>
</protein>
<dbReference type="AlphaFoldDB" id="D3F4C1"/>
<keyword evidence="3" id="KW-1185">Reference proteome</keyword>
<evidence type="ECO:0000313" key="2">
    <source>
        <dbReference type="EMBL" id="ADB50493.1"/>
    </source>
</evidence>
<accession>D3F4C1</accession>
<dbReference type="InterPro" id="IPR010424">
    <property type="entry name" value="EutQ"/>
</dbReference>
<dbReference type="Proteomes" id="UP000008229">
    <property type="component" value="Chromosome"/>
</dbReference>
<sequence length="136" mass="14159">MTPGVQLIADAPESYAEALPGCRMSRVIGASAVAGLDGGFMRFDADTDLGSWRLTYDEVVYVTRGELTVVPEDPAGDAVVAAAGSAVAIVSGTTVRYRGRAGTHALYVLTPRGAMPRSTKRVPRDGAARRSDSTSA</sequence>
<dbReference type="Pfam" id="PF06249">
    <property type="entry name" value="EutQ"/>
    <property type="match status" value="1"/>
</dbReference>
<dbReference type="EMBL" id="CP001854">
    <property type="protein sequence ID" value="ADB50493.1"/>
    <property type="molecule type" value="Genomic_DNA"/>
</dbReference>
<dbReference type="RefSeq" id="WP_012933544.1">
    <property type="nucleotide sequence ID" value="NC_013739.1"/>
</dbReference>
<evidence type="ECO:0000313" key="3">
    <source>
        <dbReference type="Proteomes" id="UP000008229"/>
    </source>
</evidence>
<evidence type="ECO:0008006" key="4">
    <source>
        <dbReference type="Google" id="ProtNLM"/>
    </source>
</evidence>
<reference evidence="2 3" key="1">
    <citation type="journal article" date="2010" name="Stand. Genomic Sci.">
        <title>Complete genome sequence of Conexibacter woesei type strain (ID131577).</title>
        <authorList>
            <person name="Pukall R."/>
            <person name="Lapidus A."/>
            <person name="Glavina Del Rio T."/>
            <person name="Copeland A."/>
            <person name="Tice H."/>
            <person name="Cheng J.-F."/>
            <person name="Lucas S."/>
            <person name="Chen F."/>
            <person name="Nolan M."/>
            <person name="Bruce D."/>
            <person name="Goodwin L."/>
            <person name="Pitluck S."/>
            <person name="Mavromatis K."/>
            <person name="Ivanova N."/>
            <person name="Ovchinnikova G."/>
            <person name="Pati A."/>
            <person name="Chen A."/>
            <person name="Palaniappan K."/>
            <person name="Land M."/>
            <person name="Hauser L."/>
            <person name="Chang Y.-J."/>
            <person name="Jeffries C.D."/>
            <person name="Chain P."/>
            <person name="Meincke L."/>
            <person name="Sims D."/>
            <person name="Brettin T."/>
            <person name="Detter J.C."/>
            <person name="Rohde M."/>
            <person name="Goeker M."/>
            <person name="Bristow J."/>
            <person name="Eisen J.A."/>
            <person name="Markowitz V."/>
            <person name="Kyrpides N.C."/>
            <person name="Klenk H.-P."/>
            <person name="Hugenholtz P."/>
        </authorList>
    </citation>
    <scope>NUCLEOTIDE SEQUENCE [LARGE SCALE GENOMIC DNA]</scope>
    <source>
        <strain evidence="3">DSM 14684 / CIP 108061 / JCM 11494 / NBRC 100937 / ID131577</strain>
    </source>
</reference>
<dbReference type="HOGENOM" id="CLU_1871900_0_0_11"/>
<reference evidence="3" key="2">
    <citation type="submission" date="2010-01" db="EMBL/GenBank/DDBJ databases">
        <title>The complete genome of Conexibacter woesei DSM 14684.</title>
        <authorList>
            <consortium name="US DOE Joint Genome Institute (JGI-PGF)"/>
            <person name="Lucas S."/>
            <person name="Copeland A."/>
            <person name="Lapidus A."/>
            <person name="Glavina del Rio T."/>
            <person name="Dalin E."/>
            <person name="Tice H."/>
            <person name="Bruce D."/>
            <person name="Goodwin L."/>
            <person name="Pitluck S."/>
            <person name="Kyrpides N."/>
            <person name="Mavromatis K."/>
            <person name="Ivanova N."/>
            <person name="Mikhailova N."/>
            <person name="Chertkov O."/>
            <person name="Brettin T."/>
            <person name="Detter J.C."/>
            <person name="Han C."/>
            <person name="Larimer F."/>
            <person name="Land M."/>
            <person name="Hauser L."/>
            <person name="Markowitz V."/>
            <person name="Cheng J.-F."/>
            <person name="Hugenholtz P."/>
            <person name="Woyke T."/>
            <person name="Wu D."/>
            <person name="Pukall R."/>
            <person name="Steenblock K."/>
            <person name="Schneider S."/>
            <person name="Klenk H.-P."/>
            <person name="Eisen J.A."/>
        </authorList>
    </citation>
    <scope>NUCLEOTIDE SEQUENCE [LARGE SCALE GENOMIC DNA]</scope>
    <source>
        <strain evidence="3">DSM 14684 / CIP 108061 / JCM 11494 / NBRC 100937 / ID131577</strain>
    </source>
</reference>
<evidence type="ECO:0000256" key="1">
    <source>
        <dbReference type="SAM" id="MobiDB-lite"/>
    </source>
</evidence>
<dbReference type="InterPro" id="IPR011051">
    <property type="entry name" value="RmlC_Cupin_sf"/>
</dbReference>
<feature type="region of interest" description="Disordered" evidence="1">
    <location>
        <begin position="115"/>
        <end position="136"/>
    </location>
</feature>
<dbReference type="InterPro" id="IPR014710">
    <property type="entry name" value="RmlC-like_jellyroll"/>
</dbReference>
<dbReference type="KEGG" id="cwo:Cwoe_2067"/>
<dbReference type="Gene3D" id="2.60.120.10">
    <property type="entry name" value="Jelly Rolls"/>
    <property type="match status" value="1"/>
</dbReference>
<dbReference type="STRING" id="469383.Cwoe_2067"/>